<dbReference type="HOGENOM" id="CLU_2413849_0_0_1"/>
<keyword evidence="4" id="KW-1185">Reference proteome</keyword>
<dbReference type="VEuPathDB" id="FungiDB:F503_04160"/>
<evidence type="ECO:0000313" key="4">
    <source>
        <dbReference type="Proteomes" id="UP000016923"/>
    </source>
</evidence>
<proteinExistence type="predicted"/>
<accession>S3CPS2</accession>
<organism evidence="3 4">
    <name type="scientific">Ophiostoma piceae (strain UAMH 11346)</name>
    <name type="common">Sap stain fungus</name>
    <dbReference type="NCBI Taxonomy" id="1262450"/>
    <lineage>
        <taxon>Eukaryota</taxon>
        <taxon>Fungi</taxon>
        <taxon>Dikarya</taxon>
        <taxon>Ascomycota</taxon>
        <taxon>Pezizomycotina</taxon>
        <taxon>Sordariomycetes</taxon>
        <taxon>Sordariomycetidae</taxon>
        <taxon>Ophiostomatales</taxon>
        <taxon>Ophiostomataceae</taxon>
        <taxon>Ophiostoma</taxon>
    </lineage>
</organism>
<feature type="signal peptide" evidence="2">
    <location>
        <begin position="1"/>
        <end position="18"/>
    </location>
</feature>
<evidence type="ECO:0000256" key="2">
    <source>
        <dbReference type="SAM" id="SignalP"/>
    </source>
</evidence>
<dbReference type="AlphaFoldDB" id="S3CPS2"/>
<evidence type="ECO:0008006" key="5">
    <source>
        <dbReference type="Google" id="ProtNLM"/>
    </source>
</evidence>
<evidence type="ECO:0000256" key="1">
    <source>
        <dbReference type="SAM" id="MobiDB-lite"/>
    </source>
</evidence>
<gene>
    <name evidence="3" type="ORF">F503_04160</name>
</gene>
<reference evidence="3 4" key="1">
    <citation type="journal article" date="2013" name="BMC Genomics">
        <title>The genome and transcriptome of the pine saprophyte Ophiostoma piceae, and a comparison with the bark beetle-associated pine pathogen Grosmannia clavigera.</title>
        <authorList>
            <person name="Haridas S."/>
            <person name="Wang Y."/>
            <person name="Lim L."/>
            <person name="Massoumi Alamouti S."/>
            <person name="Jackman S."/>
            <person name="Docking R."/>
            <person name="Robertson G."/>
            <person name="Birol I."/>
            <person name="Bohlmann J."/>
            <person name="Breuil C."/>
        </authorList>
    </citation>
    <scope>NUCLEOTIDE SEQUENCE [LARGE SCALE GENOMIC DNA]</scope>
    <source>
        <strain evidence="3 4">UAMH 11346</strain>
    </source>
</reference>
<dbReference type="EMBL" id="KE148148">
    <property type="protein sequence ID" value="EPE08573.1"/>
    <property type="molecule type" value="Genomic_DNA"/>
</dbReference>
<feature type="chain" id="PRO_5004518821" description="Secreted protein" evidence="2">
    <location>
        <begin position="19"/>
        <end position="92"/>
    </location>
</feature>
<evidence type="ECO:0000313" key="3">
    <source>
        <dbReference type="EMBL" id="EPE08573.1"/>
    </source>
</evidence>
<sequence>MLLLVAVFVSLFVASCLGLEVAVLHANLAAGFASPRLSTLHHTILRNGEAWSTWPAWPTYARYDGGNAAWQPHRRHRRTRPPEQKDLPPLPR</sequence>
<dbReference type="Proteomes" id="UP000016923">
    <property type="component" value="Unassembled WGS sequence"/>
</dbReference>
<feature type="region of interest" description="Disordered" evidence="1">
    <location>
        <begin position="66"/>
        <end position="92"/>
    </location>
</feature>
<keyword evidence="2" id="KW-0732">Signal</keyword>
<name>S3CPS2_OPHP1</name>
<protein>
    <recommendedName>
        <fullName evidence="5">Secreted protein</fullName>
    </recommendedName>
</protein>